<sequence>MVGDSHGGGSGIGLDYPIICDIDVLINGDDAVINEGTEELVVATVKDWTRGYYRRSMTASAELVIPGKCCVQAVLLSKTKGRSVCYSEDSGRIARDHEIQDVGS</sequence>
<evidence type="ECO:0000313" key="2">
    <source>
        <dbReference type="Proteomes" id="UP000276133"/>
    </source>
</evidence>
<accession>A0A3M7PIM6</accession>
<comment type="caution">
    <text evidence="1">The sequence shown here is derived from an EMBL/GenBank/DDBJ whole genome shotgun (WGS) entry which is preliminary data.</text>
</comment>
<protein>
    <submittedName>
        <fullName evidence="1">Uncharacterized protein</fullName>
    </submittedName>
</protein>
<evidence type="ECO:0000313" key="1">
    <source>
        <dbReference type="EMBL" id="RMZ98863.1"/>
    </source>
</evidence>
<proteinExistence type="predicted"/>
<dbReference type="EMBL" id="REGN01010516">
    <property type="protein sequence ID" value="RMZ98863.1"/>
    <property type="molecule type" value="Genomic_DNA"/>
</dbReference>
<dbReference type="Proteomes" id="UP000276133">
    <property type="component" value="Unassembled WGS sequence"/>
</dbReference>
<gene>
    <name evidence="1" type="ORF">BpHYR1_005822</name>
</gene>
<name>A0A3M7PIM6_BRAPC</name>
<keyword evidence="2" id="KW-1185">Reference proteome</keyword>
<dbReference type="AlphaFoldDB" id="A0A3M7PIM6"/>
<reference evidence="1 2" key="1">
    <citation type="journal article" date="2018" name="Sci. Rep.">
        <title>Genomic signatures of local adaptation to the degree of environmental predictability in rotifers.</title>
        <authorList>
            <person name="Franch-Gras L."/>
            <person name="Hahn C."/>
            <person name="Garcia-Roger E.M."/>
            <person name="Carmona M.J."/>
            <person name="Serra M."/>
            <person name="Gomez A."/>
        </authorList>
    </citation>
    <scope>NUCLEOTIDE SEQUENCE [LARGE SCALE GENOMIC DNA]</scope>
    <source>
        <strain evidence="1">HYR1</strain>
    </source>
</reference>
<organism evidence="1 2">
    <name type="scientific">Brachionus plicatilis</name>
    <name type="common">Marine rotifer</name>
    <name type="synonym">Brachionus muelleri</name>
    <dbReference type="NCBI Taxonomy" id="10195"/>
    <lineage>
        <taxon>Eukaryota</taxon>
        <taxon>Metazoa</taxon>
        <taxon>Spiralia</taxon>
        <taxon>Gnathifera</taxon>
        <taxon>Rotifera</taxon>
        <taxon>Eurotatoria</taxon>
        <taxon>Monogononta</taxon>
        <taxon>Pseudotrocha</taxon>
        <taxon>Ploima</taxon>
        <taxon>Brachionidae</taxon>
        <taxon>Brachionus</taxon>
    </lineage>
</organism>